<dbReference type="SUPFAM" id="SSF54211">
    <property type="entry name" value="Ribosomal protein S5 domain 2-like"/>
    <property type="match status" value="1"/>
</dbReference>
<dbReference type="WBParaSite" id="MhA1_Contig1161.frz3.gene11">
    <property type="protein sequence ID" value="MhA1_Contig1161.frz3.gene11"/>
    <property type="gene ID" value="MhA1_Contig1161.frz3.gene11"/>
</dbReference>
<dbReference type="Gene3D" id="3.30.230.10">
    <property type="match status" value="1"/>
</dbReference>
<dbReference type="InterPro" id="IPR020568">
    <property type="entry name" value="Ribosomal_Su5_D2-typ_SF"/>
</dbReference>
<dbReference type="Pfam" id="PF22700">
    <property type="entry name" value="MVD-like_N"/>
    <property type="match status" value="1"/>
</dbReference>
<evidence type="ECO:0000313" key="3">
    <source>
        <dbReference type="Proteomes" id="UP000095281"/>
    </source>
</evidence>
<keyword evidence="1" id="KW-0812">Transmembrane</keyword>
<feature type="transmembrane region" description="Helical" evidence="1">
    <location>
        <begin position="107"/>
        <end position="131"/>
    </location>
</feature>
<evidence type="ECO:0000259" key="2">
    <source>
        <dbReference type="Pfam" id="PF22700"/>
    </source>
</evidence>
<dbReference type="InterPro" id="IPR053859">
    <property type="entry name" value="MVD-like_N"/>
</dbReference>
<name>A0A1I8B017_MELHA</name>
<dbReference type="Proteomes" id="UP000095281">
    <property type="component" value="Unplaced"/>
</dbReference>
<dbReference type="PANTHER" id="PTHR10977">
    <property type="entry name" value="DIPHOSPHOMEVALONATE DECARBOXYLASE"/>
    <property type="match status" value="1"/>
</dbReference>
<sequence length="176" mass="19410">MTNYSSITVQAPMNIALIKYWGKKNKDLIIPLNDSISLTINSLCAITKISIDSNLENDLVIINGQKENNSRFERVFNEVRNIGRERNSNGELLNENKYFKIESTTNFPIAAGLASSAAGFAAISFGLCSLFKLNDLKEIIRIARIGSGSACRSILSGFVHWKAGNSDKNDLECVCE</sequence>
<dbReference type="PANTHER" id="PTHR10977:SF3">
    <property type="entry name" value="DIPHOSPHOMEVALONATE DECARBOXYLASE"/>
    <property type="match status" value="1"/>
</dbReference>
<dbReference type="InterPro" id="IPR014721">
    <property type="entry name" value="Ribsml_uS5_D2-typ_fold_subgr"/>
</dbReference>
<accession>A0A1I8B017</accession>
<reference evidence="4" key="1">
    <citation type="submission" date="2016-11" db="UniProtKB">
        <authorList>
            <consortium name="WormBaseParasite"/>
        </authorList>
    </citation>
    <scope>IDENTIFICATION</scope>
</reference>
<dbReference type="OMA" id="SETHWPE"/>
<evidence type="ECO:0000313" key="4">
    <source>
        <dbReference type="WBParaSite" id="MhA1_Contig1161.frz3.gene11"/>
    </source>
</evidence>
<dbReference type="GO" id="GO:0019287">
    <property type="term" value="P:isopentenyl diphosphate biosynthetic process, mevalonate pathway"/>
    <property type="evidence" value="ECO:0007669"/>
    <property type="project" value="TreeGrafter"/>
</dbReference>
<organism evidence="3 4">
    <name type="scientific">Meloidogyne hapla</name>
    <name type="common">Root-knot nematode worm</name>
    <dbReference type="NCBI Taxonomy" id="6305"/>
    <lineage>
        <taxon>Eukaryota</taxon>
        <taxon>Metazoa</taxon>
        <taxon>Ecdysozoa</taxon>
        <taxon>Nematoda</taxon>
        <taxon>Chromadorea</taxon>
        <taxon>Rhabditida</taxon>
        <taxon>Tylenchina</taxon>
        <taxon>Tylenchomorpha</taxon>
        <taxon>Tylenchoidea</taxon>
        <taxon>Meloidogynidae</taxon>
        <taxon>Meloidogyninae</taxon>
        <taxon>Meloidogyne</taxon>
    </lineage>
</organism>
<keyword evidence="1" id="KW-1133">Transmembrane helix</keyword>
<keyword evidence="3" id="KW-1185">Reference proteome</keyword>
<dbReference type="FunFam" id="3.30.230.10:FF:000072">
    <property type="entry name" value="Diphosphomevalonate decarboxylase"/>
    <property type="match status" value="1"/>
</dbReference>
<dbReference type="GO" id="GO:0005829">
    <property type="term" value="C:cytosol"/>
    <property type="evidence" value="ECO:0007669"/>
    <property type="project" value="TreeGrafter"/>
</dbReference>
<feature type="domain" description="Diphosphomevalonate decarboxylase-like N-terminal" evidence="2">
    <location>
        <begin position="11"/>
        <end position="169"/>
    </location>
</feature>
<protein>
    <submittedName>
        <fullName evidence="4">GHMP_kinases_N domain-containing protein</fullName>
    </submittedName>
</protein>
<dbReference type="AlphaFoldDB" id="A0A1I8B017"/>
<keyword evidence="1" id="KW-0472">Membrane</keyword>
<proteinExistence type="predicted"/>
<evidence type="ECO:0000256" key="1">
    <source>
        <dbReference type="SAM" id="Phobius"/>
    </source>
</evidence>
<dbReference type="GO" id="GO:0004163">
    <property type="term" value="F:diphosphomevalonate decarboxylase activity"/>
    <property type="evidence" value="ECO:0007669"/>
    <property type="project" value="TreeGrafter"/>
</dbReference>